<evidence type="ECO:0000313" key="2">
    <source>
        <dbReference type="Proteomes" id="UP000294325"/>
    </source>
</evidence>
<sequence>MKRPCPEEPDVVRYTEEEIKEMIARGEDRTDWDRVKKMRDEDIVIDEDSPEITEEMMARAEVIRRPKEIVTLRLDAEVLEWFKAQGKGYQTRINAVLKAYMRAREERR</sequence>
<dbReference type="EMBL" id="CP038033">
    <property type="protein sequence ID" value="QBQ54934.1"/>
    <property type="molecule type" value="Genomic_DNA"/>
</dbReference>
<dbReference type="Proteomes" id="UP000294325">
    <property type="component" value="Chromosome"/>
</dbReference>
<proteinExistence type="predicted"/>
<organism evidence="1 2">
    <name type="scientific">Nitrosococcus wardiae</name>
    <dbReference type="NCBI Taxonomy" id="1814290"/>
    <lineage>
        <taxon>Bacteria</taxon>
        <taxon>Pseudomonadati</taxon>
        <taxon>Pseudomonadota</taxon>
        <taxon>Gammaproteobacteria</taxon>
        <taxon>Chromatiales</taxon>
        <taxon>Chromatiaceae</taxon>
        <taxon>Nitrosococcus</taxon>
    </lineage>
</organism>
<accession>A0A4P7C0L7</accession>
<dbReference type="Pfam" id="PF14384">
    <property type="entry name" value="BrnA_antitoxin"/>
    <property type="match status" value="1"/>
</dbReference>
<protein>
    <recommendedName>
        <fullName evidence="3">3-oxoacyl-ACP synthase</fullName>
    </recommendedName>
</protein>
<gene>
    <name evidence="1" type="ORF">E3U44_10705</name>
</gene>
<keyword evidence="2" id="KW-1185">Reference proteome</keyword>
<name>A0A4P7C0L7_9GAMM</name>
<reference evidence="1 2" key="1">
    <citation type="submission" date="2019-03" db="EMBL/GenBank/DDBJ databases">
        <title>The genome sequence of Nitrosococcus wardiae strain D1FHST reveals the archetypal metabolic capacity of ammonia-oxidizing Gammaproteobacteria.</title>
        <authorList>
            <person name="Wang L."/>
            <person name="Lim C.K."/>
            <person name="Hanson T.E."/>
            <person name="Dang H."/>
            <person name="Klotz M.G."/>
        </authorList>
    </citation>
    <scope>NUCLEOTIDE SEQUENCE [LARGE SCALE GENOMIC DNA]</scope>
    <source>
        <strain evidence="1 2">D1FHS</strain>
    </source>
</reference>
<dbReference type="KEGG" id="nwr:E3U44_10705"/>
<evidence type="ECO:0000313" key="1">
    <source>
        <dbReference type="EMBL" id="QBQ54934.1"/>
    </source>
</evidence>
<dbReference type="RefSeq" id="WP_134358157.1">
    <property type="nucleotide sequence ID" value="NZ_CP038033.1"/>
</dbReference>
<dbReference type="AlphaFoldDB" id="A0A4P7C0L7"/>
<dbReference type="InterPro" id="IPR025528">
    <property type="entry name" value="BrnA_antitoxin"/>
</dbReference>
<evidence type="ECO:0008006" key="3">
    <source>
        <dbReference type="Google" id="ProtNLM"/>
    </source>
</evidence>
<dbReference type="OrthoDB" id="9796641at2"/>